<dbReference type="EMBL" id="JBHSYQ010000003">
    <property type="protein sequence ID" value="MFC6997790.1"/>
    <property type="molecule type" value="Genomic_DNA"/>
</dbReference>
<evidence type="ECO:0008006" key="3">
    <source>
        <dbReference type="Google" id="ProtNLM"/>
    </source>
</evidence>
<gene>
    <name evidence="1" type="ORF">ACFQHR_09140</name>
</gene>
<keyword evidence="2" id="KW-1185">Reference proteome</keyword>
<protein>
    <recommendedName>
        <fullName evidence="3">RHS repeat-associated core domain-containing protein</fullName>
    </recommendedName>
</protein>
<proteinExistence type="predicted"/>
<dbReference type="RefSeq" id="WP_066618520.1">
    <property type="nucleotide sequence ID" value="NZ_JBHSYQ010000003.1"/>
</dbReference>
<comment type="caution">
    <text evidence="1">The sequence shown here is derived from an EMBL/GenBank/DDBJ whole genome shotgun (WGS) entry which is preliminary data.</text>
</comment>
<evidence type="ECO:0000313" key="1">
    <source>
        <dbReference type="EMBL" id="MFC6997790.1"/>
    </source>
</evidence>
<sequence>MVYKYNYEEGLLVGITGISYLNSPTAKDETYYVVDNYFSYYPNGKVKDIYSNFRSAFHTWEYGFQRISFVYDDRGNIKEVWRQEYPDEQYFEKYTLEYDENLNPLKGFYVVSSVQSSLPGVGYAAALGPRFLSKNCVVSIKTERVNNSRPPFLEYFDHNSSAGRVVDFGEAESTARGYRYLVLY</sequence>
<dbReference type="Proteomes" id="UP001596405">
    <property type="component" value="Unassembled WGS sequence"/>
</dbReference>
<organism evidence="1 2">
    <name type="scientific">Rufibacter roseus</name>
    <dbReference type="NCBI Taxonomy" id="1567108"/>
    <lineage>
        <taxon>Bacteria</taxon>
        <taxon>Pseudomonadati</taxon>
        <taxon>Bacteroidota</taxon>
        <taxon>Cytophagia</taxon>
        <taxon>Cytophagales</taxon>
        <taxon>Hymenobacteraceae</taxon>
        <taxon>Rufibacter</taxon>
    </lineage>
</organism>
<accession>A0ABW2DJF7</accession>
<reference evidence="2" key="1">
    <citation type="journal article" date="2019" name="Int. J. Syst. Evol. Microbiol.">
        <title>The Global Catalogue of Microorganisms (GCM) 10K type strain sequencing project: providing services to taxonomists for standard genome sequencing and annotation.</title>
        <authorList>
            <consortium name="The Broad Institute Genomics Platform"/>
            <consortium name="The Broad Institute Genome Sequencing Center for Infectious Disease"/>
            <person name="Wu L."/>
            <person name="Ma J."/>
        </authorList>
    </citation>
    <scope>NUCLEOTIDE SEQUENCE [LARGE SCALE GENOMIC DNA]</scope>
    <source>
        <strain evidence="2">CGMCC 4.7393</strain>
    </source>
</reference>
<evidence type="ECO:0000313" key="2">
    <source>
        <dbReference type="Proteomes" id="UP001596405"/>
    </source>
</evidence>
<name>A0ABW2DJF7_9BACT</name>